<evidence type="ECO:0008006" key="3">
    <source>
        <dbReference type="Google" id="ProtNLM"/>
    </source>
</evidence>
<protein>
    <recommendedName>
        <fullName evidence="3">Selenoprotein M</fullName>
    </recommendedName>
</protein>
<dbReference type="EMBL" id="JACVVK020000350">
    <property type="protein sequence ID" value="KAK7477415.1"/>
    <property type="molecule type" value="Genomic_DNA"/>
</dbReference>
<accession>A0ABD0JRX6</accession>
<comment type="caution">
    <text evidence="1">The sequence shown here is derived from an EMBL/GenBank/DDBJ whole genome shotgun (WGS) entry which is preliminary data.</text>
</comment>
<evidence type="ECO:0000313" key="2">
    <source>
        <dbReference type="Proteomes" id="UP001519460"/>
    </source>
</evidence>
<organism evidence="1 2">
    <name type="scientific">Batillaria attramentaria</name>
    <dbReference type="NCBI Taxonomy" id="370345"/>
    <lineage>
        <taxon>Eukaryota</taxon>
        <taxon>Metazoa</taxon>
        <taxon>Spiralia</taxon>
        <taxon>Lophotrochozoa</taxon>
        <taxon>Mollusca</taxon>
        <taxon>Gastropoda</taxon>
        <taxon>Caenogastropoda</taxon>
        <taxon>Sorbeoconcha</taxon>
        <taxon>Cerithioidea</taxon>
        <taxon>Batillariidae</taxon>
        <taxon>Batillaria</taxon>
    </lineage>
</organism>
<sequence length="91" mass="10044">MFRLVSPPLEGASTAPTIFLKDERGDVALDVSSLPYDQIKLLLHELGFYRKEDLKDPVPEVYQQGPVPPSGGTTLEELIAGTSPWSKYIIT</sequence>
<proteinExistence type="predicted"/>
<reference evidence="1 2" key="1">
    <citation type="journal article" date="2023" name="Sci. Data">
        <title>Genome assembly of the Korean intertidal mud-creeper Batillaria attramentaria.</title>
        <authorList>
            <person name="Patra A.K."/>
            <person name="Ho P.T."/>
            <person name="Jun S."/>
            <person name="Lee S.J."/>
            <person name="Kim Y."/>
            <person name="Won Y.J."/>
        </authorList>
    </citation>
    <scope>NUCLEOTIDE SEQUENCE [LARGE SCALE GENOMIC DNA]</scope>
    <source>
        <strain evidence="1">Wonlab-2016</strain>
    </source>
</reference>
<dbReference type="AlphaFoldDB" id="A0ABD0JRX6"/>
<dbReference type="Proteomes" id="UP001519460">
    <property type="component" value="Unassembled WGS sequence"/>
</dbReference>
<evidence type="ECO:0000313" key="1">
    <source>
        <dbReference type="EMBL" id="KAK7477415.1"/>
    </source>
</evidence>
<gene>
    <name evidence="1" type="ORF">BaRGS_00031317</name>
</gene>
<name>A0ABD0JRX6_9CAEN</name>
<keyword evidence="2" id="KW-1185">Reference proteome</keyword>